<protein>
    <submittedName>
        <fullName evidence="2">Uncharacterized protein</fullName>
    </submittedName>
</protein>
<reference evidence="2" key="1">
    <citation type="journal article" date="2023" name="G3 (Bethesda)">
        <title>A reference genome for the long-term kleptoplast-retaining sea slug Elysia crispata morphotype clarki.</title>
        <authorList>
            <person name="Eastman K.E."/>
            <person name="Pendleton A.L."/>
            <person name="Shaikh M.A."/>
            <person name="Suttiyut T."/>
            <person name="Ogas R."/>
            <person name="Tomko P."/>
            <person name="Gavelis G."/>
            <person name="Widhalm J.R."/>
            <person name="Wisecaver J.H."/>
        </authorList>
    </citation>
    <scope>NUCLEOTIDE SEQUENCE</scope>
    <source>
        <strain evidence="2">ECLA1</strain>
    </source>
</reference>
<dbReference type="AlphaFoldDB" id="A0AAE0YKC3"/>
<gene>
    <name evidence="2" type="ORF">RRG08_029878</name>
</gene>
<sequence>MGAELGKLWSRPSLVPVRGKWSEEDPLPPAPNNRMSGVEGDRSQVTVSTLPWGVRYHLSELARDFHYIASVYVKHSMNHWTIPNLVCLS</sequence>
<comment type="caution">
    <text evidence="2">The sequence shown here is derived from an EMBL/GenBank/DDBJ whole genome shotgun (WGS) entry which is preliminary data.</text>
</comment>
<organism evidence="2 3">
    <name type="scientific">Elysia crispata</name>
    <name type="common">lettuce slug</name>
    <dbReference type="NCBI Taxonomy" id="231223"/>
    <lineage>
        <taxon>Eukaryota</taxon>
        <taxon>Metazoa</taxon>
        <taxon>Spiralia</taxon>
        <taxon>Lophotrochozoa</taxon>
        <taxon>Mollusca</taxon>
        <taxon>Gastropoda</taxon>
        <taxon>Heterobranchia</taxon>
        <taxon>Euthyneura</taxon>
        <taxon>Panpulmonata</taxon>
        <taxon>Sacoglossa</taxon>
        <taxon>Placobranchoidea</taxon>
        <taxon>Plakobranchidae</taxon>
        <taxon>Elysia</taxon>
    </lineage>
</organism>
<proteinExistence type="predicted"/>
<name>A0AAE0YKC3_9GAST</name>
<accession>A0AAE0YKC3</accession>
<dbReference type="Proteomes" id="UP001283361">
    <property type="component" value="Unassembled WGS sequence"/>
</dbReference>
<dbReference type="EMBL" id="JAWDGP010006058">
    <property type="protein sequence ID" value="KAK3748022.1"/>
    <property type="molecule type" value="Genomic_DNA"/>
</dbReference>
<evidence type="ECO:0000313" key="3">
    <source>
        <dbReference type="Proteomes" id="UP001283361"/>
    </source>
</evidence>
<evidence type="ECO:0000256" key="1">
    <source>
        <dbReference type="SAM" id="MobiDB-lite"/>
    </source>
</evidence>
<feature type="region of interest" description="Disordered" evidence="1">
    <location>
        <begin position="19"/>
        <end position="41"/>
    </location>
</feature>
<evidence type="ECO:0000313" key="2">
    <source>
        <dbReference type="EMBL" id="KAK3748022.1"/>
    </source>
</evidence>
<keyword evidence="3" id="KW-1185">Reference proteome</keyword>